<dbReference type="CDD" id="cd19756">
    <property type="entry name" value="Bbox2"/>
    <property type="match status" value="1"/>
</dbReference>
<protein>
    <submittedName>
        <fullName evidence="3">Tripartite motif-containing protein 2</fullName>
    </submittedName>
</protein>
<dbReference type="InterPro" id="IPR047153">
    <property type="entry name" value="TRIM45/56/19-like"/>
</dbReference>
<dbReference type="SMART" id="SM00336">
    <property type="entry name" value="BBOX"/>
    <property type="match status" value="2"/>
</dbReference>
<dbReference type="PANTHER" id="PTHR25462:SF296">
    <property type="entry name" value="MEIOTIC P26, ISOFORM F"/>
    <property type="match status" value="1"/>
</dbReference>
<dbReference type="HOGENOM" id="CLU_007742_5_1_1"/>
<feature type="domain" description="B box-type" evidence="2">
    <location>
        <begin position="99"/>
        <end position="144"/>
    </location>
</feature>
<dbReference type="GO" id="GO:0008270">
    <property type="term" value="F:zinc ion binding"/>
    <property type="evidence" value="ECO:0007669"/>
    <property type="project" value="InterPro"/>
</dbReference>
<feature type="domain" description="B box-type" evidence="2">
    <location>
        <begin position="156"/>
        <end position="193"/>
    </location>
</feature>
<dbReference type="EMBL" id="JH815850">
    <property type="protein sequence ID" value="EKC35759.1"/>
    <property type="molecule type" value="Genomic_DNA"/>
</dbReference>
<dbReference type="Gene3D" id="2.120.10.30">
    <property type="entry name" value="TolB, C-terminal domain"/>
    <property type="match status" value="2"/>
</dbReference>
<dbReference type="Pfam" id="PF00643">
    <property type="entry name" value="zf-B_box"/>
    <property type="match status" value="1"/>
</dbReference>
<keyword evidence="1" id="KW-0677">Repeat</keyword>
<sequence>MTRSEVDHLDEKLHGEQVLDSSQTSNSVLFTCGHYYTKQNFLEEVLVKFQKELAHGHGSVPSSAQVLVKYYNRGDLLPLACPKCVLNALHSMDPRLSAQDVVRCDLCKDNVVQNYCDYCHVKLCKLCIGEHISDEYDKHKIVPFQQRKSTLIFPSCKKHSKETCKLQCISCNNSICAKCSILKEHKDHNVVDLEDSYNSKKANITKETEEIENIISPTYEEIRKELESQIASLDGEYEKITTIMSKQGEEWHKEIDGVINKMKNEIHEIKVSHRDILKKHLKQITQIESSIKENLRTLKDLHRESNVVSTIMEYKLKNKELSKLPPQVQVSLPTFCPKPIDRGKVYELIGSIKPLTATTDEHGYTLKRQRRPYRELLHSPEVIKTFNTGYTYLRSVSFHSDQEIWAYAEVSEIKCFNVKGKFINAIKTKSGENPNDVAVTSDGCLLFCDWELKTVNKVVKEQIKEIITLQGWIPGNLCVTSSDDLLVVMCDEAKTEYKVVRYAGSVETQTIQYEKGGKPLYSSDYKSKSITENKNLDICVADRAAGAVVVVNQVGKLRFRYTGHSFKSKVNPFLPRGITTNSQSQILVADFGNLSIHILDQDGQFLRYIDGINEPSGLCVDTHDNLFVAEYKTGDVKVIKYLQ</sequence>
<dbReference type="InParanoid" id="K1QX60"/>
<name>K1QX60_MAGGI</name>
<gene>
    <name evidence="3" type="ORF">CGI_10013767</name>
</gene>
<dbReference type="GO" id="GO:0061630">
    <property type="term" value="F:ubiquitin protein ligase activity"/>
    <property type="evidence" value="ECO:0007669"/>
    <property type="project" value="TreeGrafter"/>
</dbReference>
<dbReference type="InterPro" id="IPR011042">
    <property type="entry name" value="6-blade_b-propeller_TolB-like"/>
</dbReference>
<dbReference type="Gene3D" id="3.30.160.60">
    <property type="entry name" value="Classic Zinc Finger"/>
    <property type="match status" value="1"/>
</dbReference>
<evidence type="ECO:0000313" key="3">
    <source>
        <dbReference type="EMBL" id="EKC35759.1"/>
    </source>
</evidence>
<accession>K1QX60</accession>
<dbReference type="AlphaFoldDB" id="K1QX60"/>
<evidence type="ECO:0000256" key="1">
    <source>
        <dbReference type="ARBA" id="ARBA00022737"/>
    </source>
</evidence>
<dbReference type="PROSITE" id="PS50119">
    <property type="entry name" value="ZF_BBOX"/>
    <property type="match status" value="2"/>
</dbReference>
<dbReference type="PANTHER" id="PTHR25462">
    <property type="entry name" value="BONUS, ISOFORM C-RELATED"/>
    <property type="match status" value="1"/>
</dbReference>
<evidence type="ECO:0000259" key="2">
    <source>
        <dbReference type="PROSITE" id="PS50119"/>
    </source>
</evidence>
<dbReference type="PROSITE" id="PS51125">
    <property type="entry name" value="NHL"/>
    <property type="match status" value="1"/>
</dbReference>
<dbReference type="SUPFAM" id="SSF63829">
    <property type="entry name" value="Calcium-dependent phosphotriesterase"/>
    <property type="match status" value="1"/>
</dbReference>
<organism evidence="3">
    <name type="scientific">Magallana gigas</name>
    <name type="common">Pacific oyster</name>
    <name type="synonym">Crassostrea gigas</name>
    <dbReference type="NCBI Taxonomy" id="29159"/>
    <lineage>
        <taxon>Eukaryota</taxon>
        <taxon>Metazoa</taxon>
        <taxon>Spiralia</taxon>
        <taxon>Lophotrochozoa</taxon>
        <taxon>Mollusca</taxon>
        <taxon>Bivalvia</taxon>
        <taxon>Autobranchia</taxon>
        <taxon>Pteriomorphia</taxon>
        <taxon>Ostreida</taxon>
        <taxon>Ostreoidea</taxon>
        <taxon>Ostreidae</taxon>
        <taxon>Magallana</taxon>
    </lineage>
</organism>
<proteinExistence type="predicted"/>
<dbReference type="SUPFAM" id="SSF57845">
    <property type="entry name" value="B-box zinc-binding domain"/>
    <property type="match status" value="1"/>
</dbReference>
<dbReference type="InterPro" id="IPR001258">
    <property type="entry name" value="NHL_repeat"/>
</dbReference>
<reference evidence="3" key="1">
    <citation type="journal article" date="2012" name="Nature">
        <title>The oyster genome reveals stress adaptation and complexity of shell formation.</title>
        <authorList>
            <person name="Zhang G."/>
            <person name="Fang X."/>
            <person name="Guo X."/>
            <person name="Li L."/>
            <person name="Luo R."/>
            <person name="Xu F."/>
            <person name="Yang P."/>
            <person name="Zhang L."/>
            <person name="Wang X."/>
            <person name="Qi H."/>
            <person name="Xiong Z."/>
            <person name="Que H."/>
            <person name="Xie Y."/>
            <person name="Holland P.W."/>
            <person name="Paps J."/>
            <person name="Zhu Y."/>
            <person name="Wu F."/>
            <person name="Chen Y."/>
            <person name="Wang J."/>
            <person name="Peng C."/>
            <person name="Meng J."/>
            <person name="Yang L."/>
            <person name="Liu J."/>
            <person name="Wen B."/>
            <person name="Zhang N."/>
            <person name="Huang Z."/>
            <person name="Zhu Q."/>
            <person name="Feng Y."/>
            <person name="Mount A."/>
            <person name="Hedgecock D."/>
            <person name="Xu Z."/>
            <person name="Liu Y."/>
            <person name="Domazet-Loso T."/>
            <person name="Du Y."/>
            <person name="Sun X."/>
            <person name="Zhang S."/>
            <person name="Liu B."/>
            <person name="Cheng P."/>
            <person name="Jiang X."/>
            <person name="Li J."/>
            <person name="Fan D."/>
            <person name="Wang W."/>
            <person name="Fu W."/>
            <person name="Wang T."/>
            <person name="Wang B."/>
            <person name="Zhang J."/>
            <person name="Peng Z."/>
            <person name="Li Y."/>
            <person name="Li N."/>
            <person name="Wang J."/>
            <person name="Chen M."/>
            <person name="He Y."/>
            <person name="Tan F."/>
            <person name="Song X."/>
            <person name="Zheng Q."/>
            <person name="Huang R."/>
            <person name="Yang H."/>
            <person name="Du X."/>
            <person name="Chen L."/>
            <person name="Yang M."/>
            <person name="Gaffney P.M."/>
            <person name="Wang S."/>
            <person name="Luo L."/>
            <person name="She Z."/>
            <person name="Ming Y."/>
            <person name="Huang W."/>
            <person name="Zhang S."/>
            <person name="Huang B."/>
            <person name="Zhang Y."/>
            <person name="Qu T."/>
            <person name="Ni P."/>
            <person name="Miao G."/>
            <person name="Wang J."/>
            <person name="Wang Q."/>
            <person name="Steinberg C.E."/>
            <person name="Wang H."/>
            <person name="Li N."/>
            <person name="Qian L."/>
            <person name="Zhang G."/>
            <person name="Li Y."/>
            <person name="Yang H."/>
            <person name="Liu X."/>
            <person name="Wang J."/>
            <person name="Yin Y."/>
            <person name="Wang J."/>
        </authorList>
    </citation>
    <scope>NUCLEOTIDE SEQUENCE [LARGE SCALE GENOMIC DNA]</scope>
    <source>
        <strain evidence="3">05x7-T-G4-1.051#20</strain>
    </source>
</reference>
<dbReference type="InterPro" id="IPR000315">
    <property type="entry name" value="Znf_B-box"/>
</dbReference>